<dbReference type="InterPro" id="IPR000873">
    <property type="entry name" value="AMP-dep_synth/lig_dom"/>
</dbReference>
<dbReference type="GO" id="GO:0005829">
    <property type="term" value="C:cytosol"/>
    <property type="evidence" value="ECO:0007669"/>
    <property type="project" value="TreeGrafter"/>
</dbReference>
<dbReference type="Gene3D" id="1.10.1200.10">
    <property type="entry name" value="ACP-like"/>
    <property type="match status" value="2"/>
</dbReference>
<dbReference type="FunFam" id="3.30.559.10:FF:000012">
    <property type="entry name" value="Non-ribosomal peptide synthetase"/>
    <property type="match status" value="2"/>
</dbReference>
<dbReference type="NCBIfam" id="TIGR01733">
    <property type="entry name" value="AA-adenyl-dom"/>
    <property type="match status" value="1"/>
</dbReference>
<feature type="domain" description="Carrier" evidence="5">
    <location>
        <begin position="1210"/>
        <end position="1285"/>
    </location>
</feature>
<dbReference type="InterPro" id="IPR042099">
    <property type="entry name" value="ANL_N_sf"/>
</dbReference>
<dbReference type="PROSITE" id="PS00012">
    <property type="entry name" value="PHOSPHOPANTETHEINE"/>
    <property type="match status" value="2"/>
</dbReference>
<dbReference type="GO" id="GO:0003824">
    <property type="term" value="F:catalytic activity"/>
    <property type="evidence" value="ECO:0007669"/>
    <property type="project" value="InterPro"/>
</dbReference>
<evidence type="ECO:0000256" key="1">
    <source>
        <dbReference type="ARBA" id="ARBA00001957"/>
    </source>
</evidence>
<dbReference type="Pfam" id="PF00501">
    <property type="entry name" value="AMP-binding"/>
    <property type="match status" value="1"/>
</dbReference>
<evidence type="ECO:0000256" key="4">
    <source>
        <dbReference type="ARBA" id="ARBA00022553"/>
    </source>
</evidence>
<dbReference type="GO" id="GO:0072330">
    <property type="term" value="P:monocarboxylic acid biosynthetic process"/>
    <property type="evidence" value="ECO:0007669"/>
    <property type="project" value="UniProtKB-ARBA"/>
</dbReference>
<dbReference type="InterPro" id="IPR006162">
    <property type="entry name" value="Ppantetheine_attach_site"/>
</dbReference>
<dbReference type="InterPro" id="IPR020845">
    <property type="entry name" value="AMP-binding_CS"/>
</dbReference>
<dbReference type="SUPFAM" id="SSF56801">
    <property type="entry name" value="Acetyl-CoA synthetase-like"/>
    <property type="match status" value="2"/>
</dbReference>
<feature type="domain" description="Carrier" evidence="5">
    <location>
        <begin position="140"/>
        <end position="215"/>
    </location>
</feature>
<dbReference type="RefSeq" id="WP_175361042.1">
    <property type="nucleotide sequence ID" value="NZ_JABFMS010000125.1"/>
</dbReference>
<dbReference type="FunFam" id="3.40.50.12780:FF:000012">
    <property type="entry name" value="Non-ribosomal peptide synthetase"/>
    <property type="match status" value="1"/>
</dbReference>
<dbReference type="Proteomes" id="UP000562723">
    <property type="component" value="Unassembled WGS sequence"/>
</dbReference>
<dbReference type="PANTHER" id="PTHR45527">
    <property type="entry name" value="NONRIBOSOMAL PEPTIDE SYNTHETASE"/>
    <property type="match status" value="1"/>
</dbReference>
<organism evidence="6 7">
    <name type="scientific">Pseudomonas brassicacearum</name>
    <dbReference type="NCBI Taxonomy" id="930166"/>
    <lineage>
        <taxon>Bacteria</taxon>
        <taxon>Pseudomonadati</taxon>
        <taxon>Pseudomonadota</taxon>
        <taxon>Gammaproteobacteria</taxon>
        <taxon>Pseudomonadales</taxon>
        <taxon>Pseudomonadaceae</taxon>
        <taxon>Pseudomonas</taxon>
    </lineage>
</organism>
<gene>
    <name evidence="6" type="ORF">HNO85_27750</name>
</gene>
<dbReference type="FunFam" id="3.30.300.30:FF:000010">
    <property type="entry name" value="Enterobactin synthetase component F"/>
    <property type="match status" value="2"/>
</dbReference>
<dbReference type="Pfam" id="PF13193">
    <property type="entry name" value="AMP-binding_C"/>
    <property type="match status" value="2"/>
</dbReference>
<accession>A0AAJ3G1J8</accession>
<dbReference type="InterPro" id="IPR023213">
    <property type="entry name" value="CAT-like_dom_sf"/>
</dbReference>
<dbReference type="InterPro" id="IPR001242">
    <property type="entry name" value="Condensation_dom"/>
</dbReference>
<protein>
    <submittedName>
        <fullName evidence="6">Amino acid adenylation domain-containing protein</fullName>
    </submittedName>
</protein>
<dbReference type="Pfam" id="PF00550">
    <property type="entry name" value="PP-binding"/>
    <property type="match status" value="2"/>
</dbReference>
<dbReference type="Gene3D" id="3.40.50.980">
    <property type="match status" value="2"/>
</dbReference>
<evidence type="ECO:0000259" key="5">
    <source>
        <dbReference type="PROSITE" id="PS50075"/>
    </source>
</evidence>
<evidence type="ECO:0000313" key="7">
    <source>
        <dbReference type="Proteomes" id="UP000562723"/>
    </source>
</evidence>
<comment type="cofactor">
    <cofactor evidence="1">
        <name>pantetheine 4'-phosphate</name>
        <dbReference type="ChEBI" id="CHEBI:47942"/>
    </cofactor>
</comment>
<dbReference type="InterPro" id="IPR010071">
    <property type="entry name" value="AA_adenyl_dom"/>
</dbReference>
<dbReference type="Gene3D" id="3.30.559.30">
    <property type="entry name" value="Nonribosomal peptide synthetase, condensation domain"/>
    <property type="match status" value="2"/>
</dbReference>
<dbReference type="GO" id="GO:0043041">
    <property type="term" value="P:amino acid activation for nonribosomal peptide biosynthetic process"/>
    <property type="evidence" value="ECO:0007669"/>
    <property type="project" value="TreeGrafter"/>
</dbReference>
<evidence type="ECO:0000313" key="6">
    <source>
        <dbReference type="EMBL" id="NUT84746.1"/>
    </source>
</evidence>
<dbReference type="FunFam" id="1.10.1200.10:FF:000005">
    <property type="entry name" value="Nonribosomal peptide synthetase 1"/>
    <property type="match status" value="1"/>
</dbReference>
<keyword evidence="3" id="KW-0596">Phosphopantetheine</keyword>
<dbReference type="Gene3D" id="3.40.50.12780">
    <property type="entry name" value="N-terminal domain of ligase-like"/>
    <property type="match status" value="1"/>
</dbReference>
<name>A0AAJ3G1J8_9PSED</name>
<feature type="non-terminal residue" evidence="6">
    <location>
        <position position="1760"/>
    </location>
</feature>
<comment type="caution">
    <text evidence="6">The sequence shown here is derived from an EMBL/GenBank/DDBJ whole genome shotgun (WGS) entry which is preliminary data.</text>
</comment>
<feature type="non-terminal residue" evidence="6">
    <location>
        <position position="1"/>
    </location>
</feature>
<dbReference type="GO" id="GO:0044550">
    <property type="term" value="P:secondary metabolite biosynthetic process"/>
    <property type="evidence" value="ECO:0007669"/>
    <property type="project" value="UniProtKB-ARBA"/>
</dbReference>
<keyword evidence="4" id="KW-0597">Phosphoprotein</keyword>
<comment type="similarity">
    <text evidence="2">Belongs to the ATP-dependent AMP-binding enzyme family.</text>
</comment>
<dbReference type="GO" id="GO:0031177">
    <property type="term" value="F:phosphopantetheine binding"/>
    <property type="evidence" value="ECO:0007669"/>
    <property type="project" value="InterPro"/>
</dbReference>
<dbReference type="InterPro" id="IPR020806">
    <property type="entry name" value="PKS_PP-bd"/>
</dbReference>
<dbReference type="PANTHER" id="PTHR45527:SF1">
    <property type="entry name" value="FATTY ACID SYNTHASE"/>
    <property type="match status" value="1"/>
</dbReference>
<dbReference type="CDD" id="cd05930">
    <property type="entry name" value="A_NRPS"/>
    <property type="match status" value="1"/>
</dbReference>
<dbReference type="InterPro" id="IPR045851">
    <property type="entry name" value="AMP-bd_C_sf"/>
</dbReference>
<dbReference type="Gene3D" id="3.30.300.30">
    <property type="match status" value="2"/>
</dbReference>
<dbReference type="CDD" id="cd19531">
    <property type="entry name" value="LCL_NRPS-like"/>
    <property type="match status" value="2"/>
</dbReference>
<dbReference type="InterPro" id="IPR036736">
    <property type="entry name" value="ACP-like_sf"/>
</dbReference>
<dbReference type="Gene3D" id="2.30.38.10">
    <property type="entry name" value="Luciferase, Domain 3"/>
    <property type="match status" value="1"/>
</dbReference>
<dbReference type="Pfam" id="PF00668">
    <property type="entry name" value="Condensation"/>
    <property type="match status" value="2"/>
</dbReference>
<dbReference type="SUPFAM" id="SSF47336">
    <property type="entry name" value="ACP-like"/>
    <property type="match status" value="2"/>
</dbReference>
<dbReference type="FunFam" id="3.40.50.980:FF:000001">
    <property type="entry name" value="Non-ribosomal peptide synthetase"/>
    <property type="match status" value="1"/>
</dbReference>
<sequence>PFSTAPNARMYRTGDLGRYLPDGNIEYLGRNDDQVKIRGFRIELGEIEAKLAQHDALNETVVLAREDVPGDKRLVAYFTQHSPIDIETLRTHLQAQLPAYMVPTAYMRLDALPLTPNGKLDRKALPAPDLDALITRGYEAPQGEVETTLAQIWQDLLGLQQVGRHDQFFELGGHSLLAIQLISQVRLRLGVELGLTELFAQPQLMGLAQAVARAGRSTLPEIVRVSREDDLPLSFAQQRLWFLAQMEGASTAYHMPAGLRLRGVLDRCALQRALDRIVARHEALRTTFVQVKGEEPRQRIMPAEIGFALLQHDFSGQADAEDQLHALAAEEATDTFSLEHGPLIRGRLIRLASEDHVLLVTMHHIVSDGWSIGVLIKELAALYEAFRHDLDDPLPTLTVQYGDYAVWQRRWLSGEVLQTQSNYWRQTLADAPALLMLPTDRARPAQQDYAGATLPVVFDADLTANLKALSQRHGVTLYMTVMTAWGALLSRLSGQDDVVIGSPVANRTRSEVEGLIGFFVNTLAVRIDLSGAPTVATLLARVKVQALGAQAHQDLPFEQVVEVLKPVRSLAHSPLFQAMLSWQTHDNTDLVLGDLKLEGLGAASNVAKFDVSLELGEIQGQMFGALEYATALFDERTVQRYLGYFERLLRAMVANDQVQVERIALLDDVEREHLLTCLNATQVANPREQTIHQLFEAQVEARPDAIAVLCGDERLSYAELNHQANQMAHHLIGLGIRPDDRVAICVERGAEMLIGLLAILKAGAGYVPLDPAFPAERLAYMLADSAPVALLSQDELLGRLPALTVPVVLLDRAERVRCGIAAGRDDNPLVASLGARHLAYVIYTSGSTGNPKGVMVEHRGLVNYCVDAVRLFGLTPADTVLQQNTLNFDLSVEEIFPALLAGATLAPTRQLFGSAELQQNGDIRPTFLHLTAAHWHTLVAEWHNTPAQARDHLRDVRLINVTGDALSTQKLQMWDAVRPAHTRLVNTYGPTEATVSCTAAYMEHDAVDGILGNACIGRPMANTRIYLLDAHRQPVPFGVMGEIFIGGDGVARGYLNLDAISAERFLADPFSDQPDARLYKTGDLARYRPDGRLEYLGRNDFQVKVRGFRIELGEIEARLGDCAGVKEAAVIVREDTPGDKRLVAYVVPQAGTRLDAATLRAQLSTQLAEYMLPGAFVSLAALPLTPNRKLDRQALPAPDAEAYASRTHEAPQGNTEIVLAQIWQTLLKVESVGRHDHFFELGGHSLLVMRLIAQVREQLGMELNLRDVFAQPQLNALAQVLSQAAHSTRPGIVPVSREQALPLSFAQQRLWFLAQLDGTSAAYHIPTGLRLRGALDTSALTRALDRIVARHEALRTTFVQAQGREVEQRIAPADVGFALQLQALAGRADAETELLVLAEEEARQAFDLAHGPLVRGRLVRMAEDDHVLLVTLHHIVSDGWSADLLTHELGVLYEAFRQGQDDPLPALPIQYADYALWQRRWLTGEVLAEQERFWQQTLADAPALLTLPTDRPRPAQQDHAGAVVGIVLDETLTQGLQALSQRHGATLFMTVMAAWATMLSRLSGQHDVVIGTPVANRMQAEVEGLIGLFVNTLALRVDVADGLTVQALLQHVRARTLDAQAHQDLPFEQVVEVVRPLRSLSHSPVFQAMLSWQNSEATGLELGDMSLQGLGVTSRTAKFDVLLDMALIDGRLFGSLEYATALFDPATAERYLGYLEGVLRAMVADEQTLVAQIPLLADNERRHLLETFNATAVDYPQGLT</sequence>
<dbReference type="InterPro" id="IPR025110">
    <property type="entry name" value="AMP-bd_C"/>
</dbReference>
<dbReference type="SMART" id="SM00823">
    <property type="entry name" value="PKS_PP"/>
    <property type="match status" value="2"/>
</dbReference>
<dbReference type="PROSITE" id="PS00455">
    <property type="entry name" value="AMP_BINDING"/>
    <property type="match status" value="1"/>
</dbReference>
<dbReference type="FunFam" id="2.30.38.10:FF:000001">
    <property type="entry name" value="Non-ribosomal peptide synthetase PvdI"/>
    <property type="match status" value="1"/>
</dbReference>
<dbReference type="FunFam" id="1.10.1200.10:FF:000016">
    <property type="entry name" value="Non-ribosomal peptide synthase"/>
    <property type="match status" value="1"/>
</dbReference>
<dbReference type="SUPFAM" id="SSF52777">
    <property type="entry name" value="CoA-dependent acyltransferases"/>
    <property type="match status" value="4"/>
</dbReference>
<dbReference type="EMBL" id="JABFMS010000125">
    <property type="protein sequence ID" value="NUT84746.1"/>
    <property type="molecule type" value="Genomic_DNA"/>
</dbReference>
<evidence type="ECO:0000256" key="3">
    <source>
        <dbReference type="ARBA" id="ARBA00022450"/>
    </source>
</evidence>
<evidence type="ECO:0000256" key="2">
    <source>
        <dbReference type="ARBA" id="ARBA00006432"/>
    </source>
</evidence>
<dbReference type="PROSITE" id="PS50075">
    <property type="entry name" value="CARRIER"/>
    <property type="match status" value="2"/>
</dbReference>
<dbReference type="Gene3D" id="3.30.559.10">
    <property type="entry name" value="Chloramphenicol acetyltransferase-like domain"/>
    <property type="match status" value="2"/>
</dbReference>
<dbReference type="InterPro" id="IPR009081">
    <property type="entry name" value="PP-bd_ACP"/>
</dbReference>
<proteinExistence type="inferred from homology"/>
<reference evidence="6 7" key="1">
    <citation type="journal article" date="2020" name="Front. Plant Sci.">
        <title>Isolation of Rhizosphere Bacteria That Improve Quality and Water Stress Tolerance in Greenhouse Ornamentals.</title>
        <authorList>
            <person name="Nordstedt N.P."/>
            <person name="Jones M.L."/>
        </authorList>
    </citation>
    <scope>NUCLEOTIDE SEQUENCE [LARGE SCALE GENOMIC DNA]</scope>
    <source>
        <strain evidence="6 7">C2F7</strain>
    </source>
</reference>